<accession>A0A3L9DKP6</accession>
<proteinExistence type="predicted"/>
<dbReference type="AlphaFoldDB" id="A0A3L9DKP6"/>
<sequence>MTLEKSLFKLKQVLQRYPKELKNAEISIETINENNLSELRTKVSSMPNCAELLQLITKIESLKAANDECDFFDPSQFEVKNTGIQR</sequence>
<dbReference type="RefSeq" id="WP_121836392.1">
    <property type="nucleotide sequence ID" value="NZ_CP163513.1"/>
</dbReference>
<keyword evidence="2" id="KW-1185">Reference proteome</keyword>
<organism evidence="1 2">
    <name type="scientific">Streptococcus hillyeri</name>
    <dbReference type="NCBI Taxonomy" id="2282420"/>
    <lineage>
        <taxon>Bacteria</taxon>
        <taxon>Bacillati</taxon>
        <taxon>Bacillota</taxon>
        <taxon>Bacilli</taxon>
        <taxon>Lactobacillales</taxon>
        <taxon>Streptococcaceae</taxon>
        <taxon>Streptococcus</taxon>
    </lineage>
</organism>
<gene>
    <name evidence="1" type="ORF">EAF07_09940</name>
</gene>
<comment type="caution">
    <text evidence="1">The sequence shown here is derived from an EMBL/GenBank/DDBJ whole genome shotgun (WGS) entry which is preliminary data.</text>
</comment>
<dbReference type="Proteomes" id="UP000279194">
    <property type="component" value="Unassembled WGS sequence"/>
</dbReference>
<dbReference type="EMBL" id="RCVM01000030">
    <property type="protein sequence ID" value="RLY01344.1"/>
    <property type="molecule type" value="Genomic_DNA"/>
</dbReference>
<evidence type="ECO:0000313" key="1">
    <source>
        <dbReference type="EMBL" id="RLY01344.1"/>
    </source>
</evidence>
<evidence type="ECO:0000313" key="2">
    <source>
        <dbReference type="Proteomes" id="UP000279194"/>
    </source>
</evidence>
<protein>
    <submittedName>
        <fullName evidence="1">Uncharacterized protein</fullName>
    </submittedName>
</protein>
<reference evidence="1 2" key="1">
    <citation type="submission" date="2018-10" db="EMBL/GenBank/DDBJ databases">
        <title>Streptococcus hillyeri sp. nov., isolated from equine tracheal sample.</title>
        <authorList>
            <person name="Macfadyen A.C."/>
            <person name="Waller A."/>
            <person name="Paterson G.K."/>
        </authorList>
    </citation>
    <scope>NUCLEOTIDE SEQUENCE [LARGE SCALE GENOMIC DNA]</scope>
    <source>
        <strain evidence="1 2">28462</strain>
    </source>
</reference>
<name>A0A3L9DKP6_9STRE</name>